<reference evidence="4" key="1">
    <citation type="submission" date="2024-06" db="EMBL/GenBank/DDBJ databases">
        <authorList>
            <person name="Ryan C."/>
        </authorList>
    </citation>
    <scope>NUCLEOTIDE SEQUENCE [LARGE SCALE GENOMIC DNA]</scope>
</reference>
<evidence type="ECO:0008006" key="5">
    <source>
        <dbReference type="Google" id="ProtNLM"/>
    </source>
</evidence>
<dbReference type="Proteomes" id="UP001497457">
    <property type="component" value="Chromosome 11b"/>
</dbReference>
<evidence type="ECO:0000259" key="2">
    <source>
        <dbReference type="Pfam" id="PF22932"/>
    </source>
</evidence>
<accession>A0ABC8W410</accession>
<feature type="domain" description="DUF569" evidence="2">
    <location>
        <begin position="219"/>
        <end position="298"/>
    </location>
</feature>
<dbReference type="EMBL" id="OZ075121">
    <property type="protein sequence ID" value="CAL4902370.1"/>
    <property type="molecule type" value="Genomic_DNA"/>
</dbReference>
<dbReference type="AlphaFoldDB" id="A0ABC8W410"/>
<proteinExistence type="predicted"/>
<organism evidence="3 4">
    <name type="scientific">Urochloa decumbens</name>
    <dbReference type="NCBI Taxonomy" id="240449"/>
    <lineage>
        <taxon>Eukaryota</taxon>
        <taxon>Viridiplantae</taxon>
        <taxon>Streptophyta</taxon>
        <taxon>Embryophyta</taxon>
        <taxon>Tracheophyta</taxon>
        <taxon>Spermatophyta</taxon>
        <taxon>Magnoliopsida</taxon>
        <taxon>Liliopsida</taxon>
        <taxon>Poales</taxon>
        <taxon>Poaceae</taxon>
        <taxon>PACMAD clade</taxon>
        <taxon>Panicoideae</taxon>
        <taxon>Panicodae</taxon>
        <taxon>Paniceae</taxon>
        <taxon>Melinidinae</taxon>
        <taxon>Urochloa</taxon>
    </lineage>
</organism>
<protein>
    <recommendedName>
        <fullName evidence="5">DUF569 domain-containing protein</fullName>
    </recommendedName>
</protein>
<dbReference type="PANTHER" id="PTHR31205:SF7">
    <property type="entry name" value="DUF569 DOMAIN-CONTAINING PROTEIN"/>
    <property type="match status" value="1"/>
</dbReference>
<evidence type="ECO:0000313" key="4">
    <source>
        <dbReference type="Proteomes" id="UP001497457"/>
    </source>
</evidence>
<evidence type="ECO:0000259" key="1">
    <source>
        <dbReference type="Pfam" id="PF04601"/>
    </source>
</evidence>
<evidence type="ECO:0000313" key="3">
    <source>
        <dbReference type="EMBL" id="CAL4902370.1"/>
    </source>
</evidence>
<feature type="domain" description="DUF569" evidence="1">
    <location>
        <begin position="1"/>
        <end position="142"/>
    </location>
</feature>
<keyword evidence="4" id="KW-1185">Reference proteome</keyword>
<dbReference type="Pfam" id="PF04601">
    <property type="entry name" value="DUF569"/>
    <property type="match status" value="1"/>
</dbReference>
<name>A0ABC8W410_9POAL</name>
<dbReference type="InterPro" id="IPR008999">
    <property type="entry name" value="Actin-crosslinking"/>
</dbReference>
<gene>
    <name evidence="3" type="ORF">URODEC1_LOCUS9922</name>
</gene>
<sequence length="340" mass="37201">MEFFENARSVRLKSHLGTYLCAADDAEAVSHGYRCNSRGTVWAVEPAAGDEYVRLQGPRGLYLGAADPAAALDAATPSCRVVQGLPSTPNDSTFLWTPRRPEEGERRAAGRLTLSGPLGRLLRASFGETPRDNAVTLDFEVGPEESTWVVEAVPAEQAAAAPPPLPPCRAQSCDARLEAAAVTSDTASSAFVRLYSVKESKTKLEEPPLIEEPLRMPARRTIFHNTAREDGGVDDFDEGTWRYFTFDEQSLAALRRRLQEETKHRDFVICRRSDGAAPGLFPVVLDLPPGNNEMEFVLVLVPSRAANVLQWPQDVNWCHCMKGMDDADVSFSSLLAAIAV</sequence>
<reference evidence="3 4" key="2">
    <citation type="submission" date="2024-10" db="EMBL/GenBank/DDBJ databases">
        <authorList>
            <person name="Ryan C."/>
        </authorList>
    </citation>
    <scope>NUCLEOTIDE SEQUENCE [LARGE SCALE GENOMIC DNA]</scope>
</reference>
<dbReference type="SUPFAM" id="SSF50405">
    <property type="entry name" value="Actin-crosslinking proteins"/>
    <property type="match status" value="1"/>
</dbReference>
<dbReference type="PANTHER" id="PTHR31205">
    <property type="entry name" value="ACTIN CROSS-LINKING PROTEIN (DUF569)"/>
    <property type="match status" value="1"/>
</dbReference>
<dbReference type="InterPro" id="IPR054726">
    <property type="entry name" value="Ubiq_DUF569-assoc"/>
</dbReference>
<dbReference type="InterPro" id="IPR007679">
    <property type="entry name" value="DUF569"/>
</dbReference>
<dbReference type="Pfam" id="PF22932">
    <property type="entry name" value="Ubiq_DUF_assoc"/>
    <property type="match status" value="1"/>
</dbReference>
<dbReference type="Gene3D" id="2.80.10.50">
    <property type="match status" value="1"/>
</dbReference>